<evidence type="ECO:0000313" key="3">
    <source>
        <dbReference type="Proteomes" id="UP001155077"/>
    </source>
</evidence>
<dbReference type="RefSeq" id="WP_252113344.1">
    <property type="nucleotide sequence ID" value="NZ_JAMSCK010000003.1"/>
</dbReference>
<evidence type="ECO:0000313" key="2">
    <source>
        <dbReference type="EMBL" id="MCM8569855.1"/>
    </source>
</evidence>
<dbReference type="EMBL" id="JAMSCK010000003">
    <property type="protein sequence ID" value="MCM8569855.1"/>
    <property type="molecule type" value="Genomic_DNA"/>
</dbReference>
<comment type="caution">
    <text evidence="2">The sequence shown here is derived from an EMBL/GenBank/DDBJ whole genome shotgun (WGS) entry which is preliminary data.</text>
</comment>
<proteinExistence type="predicted"/>
<accession>A0ABT0Z2A2</accession>
<gene>
    <name evidence="2" type="ORF">NE848_10720</name>
</gene>
<sequence length="169" mass="19908">MKGKDLKIESRINTRWFITIFVLIWTILCLIMIGVLTYAFFTSPSRIDGFLILVLIFLMVSVFIASNYISWQLRGKETLTLNEKKMMFRNEYTFFKNRFDLDIELIDKIQVIDNDEFVSKFWGVSGGKIVIEYLGRNKRFGKDISIKEADKIANQLRSKLKTNTYKAYQ</sequence>
<keyword evidence="1" id="KW-0472">Membrane</keyword>
<protein>
    <submittedName>
        <fullName evidence="2">Uncharacterized protein</fullName>
    </submittedName>
</protein>
<name>A0ABT0Z2A2_9FLAO</name>
<keyword evidence="1" id="KW-0812">Transmembrane</keyword>
<keyword evidence="3" id="KW-1185">Reference proteome</keyword>
<dbReference type="Proteomes" id="UP001155077">
    <property type="component" value="Unassembled WGS sequence"/>
</dbReference>
<organism evidence="2 3">
    <name type="scientific">Gramella jeungdoensis</name>
    <dbReference type="NCBI Taxonomy" id="708091"/>
    <lineage>
        <taxon>Bacteria</taxon>
        <taxon>Pseudomonadati</taxon>
        <taxon>Bacteroidota</taxon>
        <taxon>Flavobacteriia</taxon>
        <taxon>Flavobacteriales</taxon>
        <taxon>Flavobacteriaceae</taxon>
        <taxon>Christiangramia</taxon>
    </lineage>
</organism>
<evidence type="ECO:0000256" key="1">
    <source>
        <dbReference type="SAM" id="Phobius"/>
    </source>
</evidence>
<reference evidence="2" key="1">
    <citation type="submission" date="2022-06" db="EMBL/GenBank/DDBJ databases">
        <title>Gramella sediminis sp. nov., isolated from deep-sea sediment of the Indian Ocean.</title>
        <authorList>
            <person name="Yang L."/>
        </authorList>
    </citation>
    <scope>NUCLEOTIDE SEQUENCE</scope>
    <source>
        <strain evidence="2">HMD3159</strain>
    </source>
</reference>
<feature type="transmembrane region" description="Helical" evidence="1">
    <location>
        <begin position="16"/>
        <end position="41"/>
    </location>
</feature>
<feature type="transmembrane region" description="Helical" evidence="1">
    <location>
        <begin position="47"/>
        <end position="69"/>
    </location>
</feature>
<keyword evidence="1" id="KW-1133">Transmembrane helix</keyword>